<dbReference type="InterPro" id="IPR019897">
    <property type="entry name" value="RidA_CS"/>
</dbReference>
<dbReference type="AlphaFoldDB" id="A0A2V3WCV6"/>
<dbReference type="GO" id="GO:0005829">
    <property type="term" value="C:cytosol"/>
    <property type="evidence" value="ECO:0007669"/>
    <property type="project" value="TreeGrafter"/>
</dbReference>
<dbReference type="PANTHER" id="PTHR11803:SF39">
    <property type="entry name" value="2-IMINOBUTANOATE_2-IMINOPROPANOATE DEAMINASE"/>
    <property type="match status" value="1"/>
</dbReference>
<dbReference type="Proteomes" id="UP000247922">
    <property type="component" value="Unassembled WGS sequence"/>
</dbReference>
<dbReference type="InterPro" id="IPR035959">
    <property type="entry name" value="RutC-like_sf"/>
</dbReference>
<dbReference type="PANTHER" id="PTHR11803">
    <property type="entry name" value="2-IMINOBUTANOATE/2-IMINOPROPANOATE DEAMINASE RIDA"/>
    <property type="match status" value="1"/>
</dbReference>
<reference evidence="2 3" key="1">
    <citation type="submission" date="2018-05" db="EMBL/GenBank/DDBJ databases">
        <title>Genomic Encyclopedia of Type Strains, Phase IV (KMG-IV): sequencing the most valuable type-strain genomes for metagenomic binning, comparative biology and taxonomic classification.</title>
        <authorList>
            <person name="Goeker M."/>
        </authorList>
    </citation>
    <scope>NUCLEOTIDE SEQUENCE [LARGE SCALE GENOMIC DNA]</scope>
    <source>
        <strain evidence="2 3">DSM 22440</strain>
    </source>
</reference>
<dbReference type="InterPro" id="IPR006056">
    <property type="entry name" value="RidA"/>
</dbReference>
<dbReference type="Gene3D" id="3.30.1330.40">
    <property type="entry name" value="RutC-like"/>
    <property type="match status" value="1"/>
</dbReference>
<sequence length="126" mass="13863">MKKEIQTKNAPQAIGPYSQAIDVGELLFISGQIPFDPVSMTVVGDDIERQTKQVMENLQAVCEEAGRTLDDVVKFTIYLTDLNDFNALNETYASFLTAPYPARATVEVAKLPKGVKVEIDAIVGRK</sequence>
<dbReference type="NCBIfam" id="TIGR00004">
    <property type="entry name" value="Rid family detoxifying hydrolase"/>
    <property type="match status" value="1"/>
</dbReference>
<protein>
    <submittedName>
        <fullName evidence="2">2-iminobutanoate/2-iminopropanoate deaminase</fullName>
    </submittedName>
</protein>
<dbReference type="PROSITE" id="PS01094">
    <property type="entry name" value="UPF0076"/>
    <property type="match status" value="1"/>
</dbReference>
<comment type="similarity">
    <text evidence="1">Belongs to the RutC family.</text>
</comment>
<dbReference type="RefSeq" id="WP_110250782.1">
    <property type="nucleotide sequence ID" value="NZ_QJJR01000003.1"/>
</dbReference>
<dbReference type="EMBL" id="QJJR01000003">
    <property type="protein sequence ID" value="PXW92152.1"/>
    <property type="molecule type" value="Genomic_DNA"/>
</dbReference>
<accession>A0A2V3WCV6</accession>
<dbReference type="OrthoDB" id="9803101at2"/>
<proteinExistence type="inferred from homology"/>
<dbReference type="Pfam" id="PF01042">
    <property type="entry name" value="Ribonuc_L-PSP"/>
    <property type="match status" value="1"/>
</dbReference>
<dbReference type="SUPFAM" id="SSF55298">
    <property type="entry name" value="YjgF-like"/>
    <property type="match status" value="1"/>
</dbReference>
<evidence type="ECO:0000256" key="1">
    <source>
        <dbReference type="ARBA" id="ARBA00010552"/>
    </source>
</evidence>
<comment type="caution">
    <text evidence="2">The sequence shown here is derived from an EMBL/GenBank/DDBJ whole genome shotgun (WGS) entry which is preliminary data.</text>
</comment>
<dbReference type="GO" id="GO:0019239">
    <property type="term" value="F:deaminase activity"/>
    <property type="evidence" value="ECO:0007669"/>
    <property type="project" value="TreeGrafter"/>
</dbReference>
<evidence type="ECO:0000313" key="3">
    <source>
        <dbReference type="Proteomes" id="UP000247922"/>
    </source>
</evidence>
<keyword evidence="3" id="KW-1185">Reference proteome</keyword>
<gene>
    <name evidence="2" type="ORF">DES38_103171</name>
</gene>
<organism evidence="2 3">
    <name type="scientific">Streptohalobacillus salinus</name>
    <dbReference type="NCBI Taxonomy" id="621096"/>
    <lineage>
        <taxon>Bacteria</taxon>
        <taxon>Bacillati</taxon>
        <taxon>Bacillota</taxon>
        <taxon>Bacilli</taxon>
        <taxon>Bacillales</taxon>
        <taxon>Bacillaceae</taxon>
        <taxon>Streptohalobacillus</taxon>
    </lineage>
</organism>
<dbReference type="CDD" id="cd00448">
    <property type="entry name" value="YjgF_YER057c_UK114_family"/>
    <property type="match status" value="1"/>
</dbReference>
<dbReference type="InterPro" id="IPR006175">
    <property type="entry name" value="YjgF/YER057c/UK114"/>
</dbReference>
<name>A0A2V3WCV6_9BACI</name>
<evidence type="ECO:0000313" key="2">
    <source>
        <dbReference type="EMBL" id="PXW92152.1"/>
    </source>
</evidence>
<dbReference type="FunFam" id="3.30.1330.40:FF:000001">
    <property type="entry name" value="L-PSP family endoribonuclease"/>
    <property type="match status" value="1"/>
</dbReference>